<feature type="compositionally biased region" description="Basic residues" evidence="1">
    <location>
        <begin position="101"/>
        <end position="112"/>
    </location>
</feature>
<dbReference type="AlphaFoldDB" id="A0A7S2TK69"/>
<dbReference type="EMBL" id="HBHP01007156">
    <property type="protein sequence ID" value="CAD9752879.1"/>
    <property type="molecule type" value="Transcribed_RNA"/>
</dbReference>
<evidence type="ECO:0000256" key="1">
    <source>
        <dbReference type="SAM" id="MobiDB-lite"/>
    </source>
</evidence>
<proteinExistence type="predicted"/>
<feature type="region of interest" description="Disordered" evidence="1">
    <location>
        <begin position="93"/>
        <end position="112"/>
    </location>
</feature>
<reference evidence="2" key="1">
    <citation type="submission" date="2021-01" db="EMBL/GenBank/DDBJ databases">
        <authorList>
            <person name="Corre E."/>
            <person name="Pelletier E."/>
            <person name="Niang G."/>
            <person name="Scheremetjew M."/>
            <person name="Finn R."/>
            <person name="Kale V."/>
            <person name="Holt S."/>
            <person name="Cochrane G."/>
            <person name="Meng A."/>
            <person name="Brown T."/>
            <person name="Cohen L."/>
        </authorList>
    </citation>
    <scope>NUCLEOTIDE SEQUENCE</scope>
    <source>
        <strain evidence="2">CCMP622</strain>
    </source>
</reference>
<name>A0A7S2TK69_9EUKA</name>
<accession>A0A7S2TK69</accession>
<gene>
    <name evidence="2" type="ORF">LSP00402_LOCUS4430</name>
</gene>
<sequence>MPRINLAGTCLKEWKILQIGDSLSSPRSCRFASVKFQAIEGKQRVRKAAEELANALQADVVQVVGHTAVLCRDITPGDPIFFAMEAKVDEDSKLDLEQNGSHRKRIRDSRRR</sequence>
<protein>
    <submittedName>
        <fullName evidence="2">Uncharacterized protein</fullName>
    </submittedName>
</protein>
<organism evidence="2">
    <name type="scientific">Lotharella oceanica</name>
    <dbReference type="NCBI Taxonomy" id="641309"/>
    <lineage>
        <taxon>Eukaryota</taxon>
        <taxon>Sar</taxon>
        <taxon>Rhizaria</taxon>
        <taxon>Cercozoa</taxon>
        <taxon>Chlorarachniophyceae</taxon>
        <taxon>Lotharella</taxon>
    </lineage>
</organism>
<evidence type="ECO:0000313" key="2">
    <source>
        <dbReference type="EMBL" id="CAD9752879.1"/>
    </source>
</evidence>